<accession>A0A127QQG4</accession>
<reference evidence="1 2" key="1">
    <citation type="submission" date="2015-11" db="EMBL/GenBank/DDBJ databases">
        <title>Exploring the genomic traits of fungus-feeding bacterial genus Collimonas.</title>
        <authorList>
            <person name="Song C."/>
            <person name="Schmidt R."/>
            <person name="de Jager V."/>
            <person name="Krzyzanowska D."/>
            <person name="Jongedijk E."/>
            <person name="Cankar K."/>
            <person name="Beekwilder J."/>
            <person name="van Veen A."/>
            <person name="de Boer W."/>
            <person name="van Veen J.A."/>
            <person name="Garbeva P."/>
        </authorList>
    </citation>
    <scope>NUCLEOTIDE SEQUENCE [LARGE SCALE GENOMIC DNA]</scope>
    <source>
        <strain evidence="1 2">Ter282</strain>
    </source>
</reference>
<keyword evidence="2" id="KW-1185">Reference proteome</keyword>
<dbReference type="Proteomes" id="UP000071778">
    <property type="component" value="Chromosome"/>
</dbReference>
<dbReference type="EMBL" id="CP013235">
    <property type="protein sequence ID" value="AMP12296.1"/>
    <property type="molecule type" value="Genomic_DNA"/>
</dbReference>
<evidence type="ECO:0000313" key="1">
    <source>
        <dbReference type="EMBL" id="AMP12296.1"/>
    </source>
</evidence>
<organism evidence="1 2">
    <name type="scientific">Collimonas arenae</name>
    <dbReference type="NCBI Taxonomy" id="279058"/>
    <lineage>
        <taxon>Bacteria</taxon>
        <taxon>Pseudomonadati</taxon>
        <taxon>Pseudomonadota</taxon>
        <taxon>Betaproteobacteria</taxon>
        <taxon>Burkholderiales</taxon>
        <taxon>Oxalobacteraceae</taxon>
        <taxon>Collimonas</taxon>
    </lineage>
</organism>
<dbReference type="PATRIC" id="fig|279058.17.peg.4997"/>
<dbReference type="AlphaFoldDB" id="A0A127QQG4"/>
<evidence type="ECO:0000313" key="2">
    <source>
        <dbReference type="Proteomes" id="UP000071778"/>
    </source>
</evidence>
<sequence>MRKLAIQRTVNLELERIFCLFVNHLAAFYTKSFYFVHMQ</sequence>
<proteinExistence type="predicted"/>
<gene>
    <name evidence="1" type="ORF">CAter282_4641</name>
</gene>
<name>A0A127QQG4_9BURK</name>
<protein>
    <submittedName>
        <fullName evidence="1">Uncharacterized protein</fullName>
    </submittedName>
</protein>